<evidence type="ECO:0000256" key="2">
    <source>
        <dbReference type="ARBA" id="ARBA00022478"/>
    </source>
</evidence>
<evidence type="ECO:0000256" key="5">
    <source>
        <dbReference type="ARBA" id="ARBA00023163"/>
    </source>
</evidence>
<reference evidence="9 10" key="1">
    <citation type="submission" date="2018-11" db="EMBL/GenBank/DDBJ databases">
        <title>Species Designations Belie Phenotypic and Genotypic Heterogeneity in Oral Streptococci.</title>
        <authorList>
            <person name="Velsko I."/>
        </authorList>
    </citation>
    <scope>NUCLEOTIDE SEQUENCE [LARGE SCALE GENOMIC DNA]</scope>
    <source>
        <strain evidence="9 10">BCC52</strain>
    </source>
</reference>
<dbReference type="InterPro" id="IPR029757">
    <property type="entry name" value="RpoE"/>
</dbReference>
<dbReference type="PROSITE" id="PS51913">
    <property type="entry name" value="HTH_HARE"/>
    <property type="match status" value="1"/>
</dbReference>
<dbReference type="AlphaFoldDB" id="A0A428IGP7"/>
<dbReference type="HAMAP" id="MF_00357">
    <property type="entry name" value="RNApol_bact_RpoE"/>
    <property type="match status" value="1"/>
</dbReference>
<gene>
    <name evidence="6 9" type="primary">rpoE</name>
    <name evidence="9" type="ORF">D8844_06010</name>
</gene>
<comment type="function">
    <text evidence="6">Participates in both the initiation and recycling phases of transcription. In the presence of the delta subunit, RNAP displays an increased specificity of transcription, a decreased affinity for nucleic acids, and an increased efficiency of RNA synthesis because of enhanced recycling.</text>
</comment>
<dbReference type="GO" id="GO:0006351">
    <property type="term" value="P:DNA-templated transcription"/>
    <property type="evidence" value="ECO:0007669"/>
    <property type="project" value="InterPro"/>
</dbReference>
<comment type="caution">
    <text evidence="9">The sequence shown here is derived from an EMBL/GenBank/DDBJ whole genome shotgun (WGS) entry which is preliminary data.</text>
</comment>
<feature type="domain" description="HTH HARE-type" evidence="8">
    <location>
        <begin position="28"/>
        <end position="97"/>
    </location>
</feature>
<evidence type="ECO:0000256" key="3">
    <source>
        <dbReference type="ARBA" id="ARBA00022679"/>
    </source>
</evidence>
<keyword evidence="3 6" id="KW-0808">Transferase</keyword>
<proteinExistence type="inferred from homology"/>
<feature type="compositionally biased region" description="Acidic residues" evidence="7">
    <location>
        <begin position="159"/>
        <end position="210"/>
    </location>
</feature>
<keyword evidence="2 6" id="KW-0240">DNA-directed RNA polymerase</keyword>
<organism evidence="9 10">
    <name type="scientific">Streptococcus oralis</name>
    <dbReference type="NCBI Taxonomy" id="1303"/>
    <lineage>
        <taxon>Bacteria</taxon>
        <taxon>Bacillati</taxon>
        <taxon>Bacillota</taxon>
        <taxon>Bacilli</taxon>
        <taxon>Lactobacillales</taxon>
        <taxon>Streptococcaceae</taxon>
        <taxon>Streptococcus</taxon>
    </lineage>
</organism>
<evidence type="ECO:0000256" key="6">
    <source>
        <dbReference type="HAMAP-Rule" id="MF_00357"/>
    </source>
</evidence>
<comment type="subunit">
    <text evidence="6">RNAP is composed of a core of 2 alpha, a beta and a beta' subunits. The core is associated with a delta subunit and one of several sigma factors.</text>
</comment>
<dbReference type="Pfam" id="PF05066">
    <property type="entry name" value="HARE-HTH"/>
    <property type="match status" value="1"/>
</dbReference>
<dbReference type="GO" id="GO:0006355">
    <property type="term" value="P:regulation of DNA-templated transcription"/>
    <property type="evidence" value="ECO:0007669"/>
    <property type="project" value="UniProtKB-UniRule"/>
</dbReference>
<protein>
    <recommendedName>
        <fullName evidence="6">Probable DNA-directed RNA polymerase subunit delta</fullName>
    </recommendedName>
    <alternativeName>
        <fullName evidence="6">RNAP delta factor</fullName>
    </alternativeName>
</protein>
<dbReference type="InterPro" id="IPR007759">
    <property type="entry name" value="Asxl_HARE-HTH"/>
</dbReference>
<evidence type="ECO:0000256" key="1">
    <source>
        <dbReference type="ARBA" id="ARBA00009828"/>
    </source>
</evidence>
<accession>A0A428IGP7</accession>
<evidence type="ECO:0000256" key="4">
    <source>
        <dbReference type="ARBA" id="ARBA00022695"/>
    </source>
</evidence>
<evidence type="ECO:0000313" key="10">
    <source>
        <dbReference type="Proteomes" id="UP000267979"/>
    </source>
</evidence>
<dbReference type="NCBIfam" id="TIGR04567">
    <property type="entry name" value="RNAP_delt_lowGC"/>
    <property type="match status" value="1"/>
</dbReference>
<keyword evidence="5 6" id="KW-0804">Transcription</keyword>
<dbReference type="InterPro" id="IPR038087">
    <property type="entry name" value="RNAP_delta_N_dom_sf"/>
</dbReference>
<dbReference type="GO" id="GO:0003899">
    <property type="term" value="F:DNA-directed RNA polymerase activity"/>
    <property type="evidence" value="ECO:0007669"/>
    <property type="project" value="UniProtKB-UniRule"/>
</dbReference>
<dbReference type="GO" id="GO:0000428">
    <property type="term" value="C:DNA-directed RNA polymerase complex"/>
    <property type="evidence" value="ECO:0007669"/>
    <property type="project" value="UniProtKB-KW"/>
</dbReference>
<keyword evidence="4 6" id="KW-0548">Nucleotidyltransferase</keyword>
<sequence length="210" mass="23856">MFALTIVVKMRRNALELEVFAGQEKSELSMIEVARAILELRGRDHEMHFSDLVNEIQNYLGTSNSDIREALPLFYTELNFDGSFISLGDNKWGLRSWYGVDEIDEEIIALEESDDDEVAPKAKKKRVNAFMDGDSDAIDYNADDPEDEDAYEADPALSYDDENPDDEKNEVEAYDAEINEIAPDDLGEDVDLNEEDDEFSDDDAETSEEE</sequence>
<evidence type="ECO:0000256" key="7">
    <source>
        <dbReference type="SAM" id="MobiDB-lite"/>
    </source>
</evidence>
<feature type="region of interest" description="Disordered" evidence="7">
    <location>
        <begin position="134"/>
        <end position="210"/>
    </location>
</feature>
<feature type="compositionally biased region" description="Acidic residues" evidence="7">
    <location>
        <begin position="134"/>
        <end position="152"/>
    </location>
</feature>
<dbReference type="Proteomes" id="UP000267979">
    <property type="component" value="Unassembled WGS sequence"/>
</dbReference>
<comment type="similarity">
    <text evidence="1 6">Belongs to the RpoE family.</text>
</comment>
<dbReference type="Gene3D" id="1.10.10.1250">
    <property type="entry name" value="RNA polymerase, subunit delta, N-terminal domain"/>
    <property type="match status" value="1"/>
</dbReference>
<evidence type="ECO:0000313" key="9">
    <source>
        <dbReference type="EMBL" id="RSK16910.1"/>
    </source>
</evidence>
<evidence type="ECO:0000259" key="8">
    <source>
        <dbReference type="PROSITE" id="PS51913"/>
    </source>
</evidence>
<dbReference type="EMBL" id="RMVK01000005">
    <property type="protein sequence ID" value="RSK16910.1"/>
    <property type="molecule type" value="Genomic_DNA"/>
</dbReference>
<name>A0A428IGP7_STROR</name>